<sequence length="26" mass="2894">MTILLTVVGVVLAFGSILLFRFKKVK</sequence>
<gene>
    <name evidence="1" type="ORF">MK395_03930</name>
</gene>
<proteinExistence type="predicted"/>
<organism evidence="1 2">
    <name type="scientific">Streptococcus oralis</name>
    <dbReference type="NCBI Taxonomy" id="1303"/>
    <lineage>
        <taxon>Bacteria</taxon>
        <taxon>Bacillati</taxon>
        <taxon>Bacillota</taxon>
        <taxon>Bacilli</taxon>
        <taxon>Lactobacillales</taxon>
        <taxon>Streptococcaceae</taxon>
        <taxon>Streptococcus</taxon>
    </lineage>
</organism>
<dbReference type="Proteomes" id="UP001207177">
    <property type="component" value="Unassembled WGS sequence"/>
</dbReference>
<evidence type="ECO:0000313" key="2">
    <source>
        <dbReference type="Proteomes" id="UP001207177"/>
    </source>
</evidence>
<reference evidence="1 2" key="1">
    <citation type="journal article" date="2022" name="Med Res Arch">
        <title>Genomic identification of streptococcal strains and relation to clinical characteristics. A substudy to The Partial Oral Treatment of Endocarditis (POET) Trial.</title>
        <authorList>
            <person name="Christensen J."/>
            <person name="Jensen C."/>
            <person name="Dargis R."/>
            <person name="Nielsen X."/>
            <person name="Pries- Heje M."/>
            <person name="Wiingaard C."/>
            <person name="Ihlemann N."/>
            <person name="Gill S."/>
            <person name="Bruun N."/>
            <person name="Elming H."/>
            <person name="Povlsen J."/>
            <person name="Madsen T."/>
            <person name="Jensen K."/>
            <person name="Fuursted K."/>
            <person name="Ostergaard L."/>
            <person name="Christiansen U."/>
            <person name="Rosenvinge F."/>
            <person name="Helweg-Larsen J."/>
            <person name="Fosbol E."/>
            <person name="Kober L."/>
            <person name="Torp-Pedersen C."/>
            <person name="Tonder N."/>
            <person name="Moser C."/>
            <person name="Iversen K."/>
            <person name="Bundgaard H."/>
        </authorList>
    </citation>
    <scope>NUCLEOTIDE SEQUENCE [LARGE SCALE GENOMIC DNA]</scope>
    <source>
        <strain evidence="1 2">K16259064</strain>
    </source>
</reference>
<evidence type="ECO:0000313" key="1">
    <source>
        <dbReference type="EMBL" id="MCY7059951.1"/>
    </source>
</evidence>
<protein>
    <submittedName>
        <fullName evidence="1">LPXTG cell wall anchor domain-containing protein</fullName>
    </submittedName>
</protein>
<accession>A0AAW5WE27</accession>
<dbReference type="EMBL" id="JAKUVW010000004">
    <property type="protein sequence ID" value="MCY7059951.1"/>
    <property type="molecule type" value="Genomic_DNA"/>
</dbReference>
<dbReference type="NCBIfam" id="TIGR01167">
    <property type="entry name" value="LPXTG_anchor"/>
    <property type="match status" value="1"/>
</dbReference>
<dbReference type="AlphaFoldDB" id="A0AAW5WE27"/>
<comment type="caution">
    <text evidence="1">The sequence shown here is derived from an EMBL/GenBank/DDBJ whole genome shotgun (WGS) entry which is preliminary data.</text>
</comment>
<name>A0AAW5WE27_STROR</name>